<dbReference type="EMBL" id="JADNRY010000074">
    <property type="protein sequence ID" value="KAF9067389.1"/>
    <property type="molecule type" value="Genomic_DNA"/>
</dbReference>
<keyword evidence="2" id="KW-1185">Reference proteome</keyword>
<reference evidence="1" key="1">
    <citation type="submission" date="2020-11" db="EMBL/GenBank/DDBJ databases">
        <authorList>
            <consortium name="DOE Joint Genome Institute"/>
            <person name="Ahrendt S."/>
            <person name="Riley R."/>
            <person name="Andreopoulos W."/>
            <person name="Labutti K."/>
            <person name="Pangilinan J."/>
            <person name="Ruiz-Duenas F.J."/>
            <person name="Barrasa J.M."/>
            <person name="Sanchez-Garcia M."/>
            <person name="Camarero S."/>
            <person name="Miyauchi S."/>
            <person name="Serrano A."/>
            <person name="Linde D."/>
            <person name="Babiker R."/>
            <person name="Drula E."/>
            <person name="Ayuso-Fernandez I."/>
            <person name="Pacheco R."/>
            <person name="Padilla G."/>
            <person name="Ferreira P."/>
            <person name="Barriuso J."/>
            <person name="Kellner H."/>
            <person name="Castanera R."/>
            <person name="Alfaro M."/>
            <person name="Ramirez L."/>
            <person name="Pisabarro A.G."/>
            <person name="Kuo A."/>
            <person name="Tritt A."/>
            <person name="Lipzen A."/>
            <person name="He G."/>
            <person name="Yan M."/>
            <person name="Ng V."/>
            <person name="Cullen D."/>
            <person name="Martin F."/>
            <person name="Rosso M.-N."/>
            <person name="Henrissat B."/>
            <person name="Hibbett D."/>
            <person name="Martinez A.T."/>
            <person name="Grigoriev I.V."/>
        </authorList>
    </citation>
    <scope>NUCLEOTIDE SEQUENCE</scope>
    <source>
        <strain evidence="1">AH 40177</strain>
    </source>
</reference>
<dbReference type="AlphaFoldDB" id="A0A9P5PQ76"/>
<protein>
    <submittedName>
        <fullName evidence="1">Uncharacterized protein</fullName>
    </submittedName>
</protein>
<dbReference type="Proteomes" id="UP000772434">
    <property type="component" value="Unassembled WGS sequence"/>
</dbReference>
<comment type="caution">
    <text evidence="1">The sequence shown here is derived from an EMBL/GenBank/DDBJ whole genome shotgun (WGS) entry which is preliminary data.</text>
</comment>
<organism evidence="1 2">
    <name type="scientific">Rhodocollybia butyracea</name>
    <dbReference type="NCBI Taxonomy" id="206335"/>
    <lineage>
        <taxon>Eukaryota</taxon>
        <taxon>Fungi</taxon>
        <taxon>Dikarya</taxon>
        <taxon>Basidiomycota</taxon>
        <taxon>Agaricomycotina</taxon>
        <taxon>Agaricomycetes</taxon>
        <taxon>Agaricomycetidae</taxon>
        <taxon>Agaricales</taxon>
        <taxon>Marasmiineae</taxon>
        <taxon>Omphalotaceae</taxon>
        <taxon>Rhodocollybia</taxon>
    </lineage>
</organism>
<sequence length="150" mass="17797">MEFLQMIDDFADALVVQLFYSTGVPQKLHKFKNCYFSTDQGLSRMFEKNFKMDYFILCSPRDKRSALQEPSNQYRCVWGLPHEYVWYLTIFIWVIRPVQISVLQRLKLLAPRVSSLHSHIFVRLTKPLGHGFTYDGPLVNELLKRVRLEH</sequence>
<evidence type="ECO:0000313" key="1">
    <source>
        <dbReference type="EMBL" id="KAF9067389.1"/>
    </source>
</evidence>
<proteinExistence type="predicted"/>
<accession>A0A9P5PQ76</accession>
<gene>
    <name evidence="1" type="ORF">BDP27DRAFT_918033</name>
</gene>
<evidence type="ECO:0000313" key="2">
    <source>
        <dbReference type="Proteomes" id="UP000772434"/>
    </source>
</evidence>
<name>A0A9P5PQ76_9AGAR</name>